<evidence type="ECO:0000259" key="8">
    <source>
        <dbReference type="Pfam" id="PF08281"/>
    </source>
</evidence>
<evidence type="ECO:0000256" key="6">
    <source>
        <dbReference type="SAM" id="MobiDB-lite"/>
    </source>
</evidence>
<dbReference type="GO" id="GO:0016987">
    <property type="term" value="F:sigma factor activity"/>
    <property type="evidence" value="ECO:0007669"/>
    <property type="project" value="UniProtKB-KW"/>
</dbReference>
<comment type="caution">
    <text evidence="9">The sequence shown here is derived from an EMBL/GenBank/DDBJ whole genome shotgun (WGS) entry which is preliminary data.</text>
</comment>
<keyword evidence="4" id="KW-0238">DNA-binding</keyword>
<dbReference type="Pfam" id="PF04542">
    <property type="entry name" value="Sigma70_r2"/>
    <property type="match status" value="1"/>
</dbReference>
<dbReference type="RefSeq" id="WP_203846686.1">
    <property type="nucleotide sequence ID" value="NZ_BAAAVW010000007.1"/>
</dbReference>
<dbReference type="InterPro" id="IPR013324">
    <property type="entry name" value="RNA_pol_sigma_r3/r4-like"/>
</dbReference>
<feature type="region of interest" description="Disordered" evidence="6">
    <location>
        <begin position="163"/>
        <end position="236"/>
    </location>
</feature>
<feature type="domain" description="RNA polymerase sigma-70 region 2" evidence="7">
    <location>
        <begin position="17"/>
        <end position="77"/>
    </location>
</feature>
<keyword evidence="3" id="KW-0731">Sigma factor</keyword>
<dbReference type="PANTHER" id="PTHR43133">
    <property type="entry name" value="RNA POLYMERASE ECF-TYPE SIGMA FACTO"/>
    <property type="match status" value="1"/>
</dbReference>
<dbReference type="NCBIfam" id="TIGR02937">
    <property type="entry name" value="sigma70-ECF"/>
    <property type="match status" value="1"/>
</dbReference>
<organism evidence="9 10">
    <name type="scientific">Dactylosporangium siamense</name>
    <dbReference type="NCBI Taxonomy" id="685454"/>
    <lineage>
        <taxon>Bacteria</taxon>
        <taxon>Bacillati</taxon>
        <taxon>Actinomycetota</taxon>
        <taxon>Actinomycetes</taxon>
        <taxon>Micromonosporales</taxon>
        <taxon>Micromonosporaceae</taxon>
        <taxon>Dactylosporangium</taxon>
    </lineage>
</organism>
<dbReference type="SUPFAM" id="SSF88659">
    <property type="entry name" value="Sigma3 and sigma4 domains of RNA polymerase sigma factors"/>
    <property type="match status" value="1"/>
</dbReference>
<evidence type="ECO:0000256" key="4">
    <source>
        <dbReference type="ARBA" id="ARBA00023125"/>
    </source>
</evidence>
<evidence type="ECO:0008006" key="11">
    <source>
        <dbReference type="Google" id="ProtNLM"/>
    </source>
</evidence>
<evidence type="ECO:0000256" key="3">
    <source>
        <dbReference type="ARBA" id="ARBA00023082"/>
    </source>
</evidence>
<dbReference type="InterPro" id="IPR007627">
    <property type="entry name" value="RNA_pol_sigma70_r2"/>
</dbReference>
<protein>
    <recommendedName>
        <fullName evidence="11">SigE family RNA polymerase sigma factor</fullName>
    </recommendedName>
</protein>
<dbReference type="InterPro" id="IPR013325">
    <property type="entry name" value="RNA_pol_sigma_r2"/>
</dbReference>
<evidence type="ECO:0000313" key="9">
    <source>
        <dbReference type="EMBL" id="GIG44866.1"/>
    </source>
</evidence>
<dbReference type="Pfam" id="PF08281">
    <property type="entry name" value="Sigma70_r4_2"/>
    <property type="match status" value="1"/>
</dbReference>
<dbReference type="Gene3D" id="1.10.10.10">
    <property type="entry name" value="Winged helix-like DNA-binding domain superfamily/Winged helix DNA-binding domain"/>
    <property type="match status" value="1"/>
</dbReference>
<accession>A0A919PHD9</accession>
<evidence type="ECO:0000259" key="7">
    <source>
        <dbReference type="Pfam" id="PF04542"/>
    </source>
</evidence>
<dbReference type="InterPro" id="IPR036388">
    <property type="entry name" value="WH-like_DNA-bd_sf"/>
</dbReference>
<feature type="domain" description="RNA polymerase sigma factor 70 region 4 type 2" evidence="8">
    <location>
        <begin position="103"/>
        <end position="154"/>
    </location>
</feature>
<keyword evidence="10" id="KW-1185">Reference proteome</keyword>
<name>A0A919PHD9_9ACTN</name>
<comment type="similarity">
    <text evidence="1">Belongs to the sigma-70 factor family. ECF subfamily.</text>
</comment>
<proteinExistence type="inferred from homology"/>
<evidence type="ECO:0000256" key="2">
    <source>
        <dbReference type="ARBA" id="ARBA00023015"/>
    </source>
</evidence>
<gene>
    <name evidence="9" type="ORF">Dsi01nite_029070</name>
</gene>
<dbReference type="Gene3D" id="1.10.1740.10">
    <property type="match status" value="1"/>
</dbReference>
<dbReference type="InterPro" id="IPR014284">
    <property type="entry name" value="RNA_pol_sigma-70_dom"/>
</dbReference>
<dbReference type="InterPro" id="IPR013249">
    <property type="entry name" value="RNA_pol_sigma70_r4_t2"/>
</dbReference>
<sequence length="236" mass="25563">MKAEDPDGFREFVASRMAALRNLAYVTCGDWHAAEDAVANVLTKLYPRWAKLDRPDLYAQTMVVRAAIDETRRPWWRRERAAGDKVPDVELGDHSGAADERLTVRKALQAVPVRQRAVLVLRYYLGMTAEEAAEVLGIRGASVRSQTTRGLANLRAALAAGGVVLDEPSQDEPSQDEPSHDEPAHEEPSHEEPAHEGPAGNEPADGEPSELGEWTHAHAGPGGAGDVRATAAAARR</sequence>
<dbReference type="CDD" id="cd06171">
    <property type="entry name" value="Sigma70_r4"/>
    <property type="match status" value="1"/>
</dbReference>
<reference evidence="9" key="1">
    <citation type="submission" date="2021-01" db="EMBL/GenBank/DDBJ databases">
        <title>Whole genome shotgun sequence of Dactylosporangium siamense NBRC 106093.</title>
        <authorList>
            <person name="Komaki H."/>
            <person name="Tamura T."/>
        </authorList>
    </citation>
    <scope>NUCLEOTIDE SEQUENCE</scope>
    <source>
        <strain evidence="9">NBRC 106093</strain>
    </source>
</reference>
<evidence type="ECO:0000256" key="5">
    <source>
        <dbReference type="ARBA" id="ARBA00023163"/>
    </source>
</evidence>
<feature type="compositionally biased region" description="Basic and acidic residues" evidence="6">
    <location>
        <begin position="177"/>
        <end position="195"/>
    </location>
</feature>
<dbReference type="PANTHER" id="PTHR43133:SF50">
    <property type="entry name" value="ECF RNA POLYMERASE SIGMA FACTOR SIGM"/>
    <property type="match status" value="1"/>
</dbReference>
<evidence type="ECO:0000313" key="10">
    <source>
        <dbReference type="Proteomes" id="UP000660611"/>
    </source>
</evidence>
<dbReference type="GO" id="GO:0003677">
    <property type="term" value="F:DNA binding"/>
    <property type="evidence" value="ECO:0007669"/>
    <property type="project" value="UniProtKB-KW"/>
</dbReference>
<dbReference type="GO" id="GO:0006352">
    <property type="term" value="P:DNA-templated transcription initiation"/>
    <property type="evidence" value="ECO:0007669"/>
    <property type="project" value="InterPro"/>
</dbReference>
<keyword evidence="5" id="KW-0804">Transcription</keyword>
<dbReference type="AlphaFoldDB" id="A0A919PHD9"/>
<dbReference type="SUPFAM" id="SSF88946">
    <property type="entry name" value="Sigma2 domain of RNA polymerase sigma factors"/>
    <property type="match status" value="1"/>
</dbReference>
<dbReference type="InterPro" id="IPR039425">
    <property type="entry name" value="RNA_pol_sigma-70-like"/>
</dbReference>
<dbReference type="Proteomes" id="UP000660611">
    <property type="component" value="Unassembled WGS sequence"/>
</dbReference>
<keyword evidence="2" id="KW-0805">Transcription regulation</keyword>
<evidence type="ECO:0000256" key="1">
    <source>
        <dbReference type="ARBA" id="ARBA00010641"/>
    </source>
</evidence>
<dbReference type="EMBL" id="BONQ01000047">
    <property type="protein sequence ID" value="GIG44866.1"/>
    <property type="molecule type" value="Genomic_DNA"/>
</dbReference>
<feature type="compositionally biased region" description="Low complexity" evidence="6">
    <location>
        <begin position="226"/>
        <end position="236"/>
    </location>
</feature>